<dbReference type="NCBIfam" id="TIGR01730">
    <property type="entry name" value="RND_mfp"/>
    <property type="match status" value="1"/>
</dbReference>
<keyword evidence="5" id="KW-0472">Membrane</keyword>
<feature type="coiled-coil region" evidence="6">
    <location>
        <begin position="144"/>
        <end position="171"/>
    </location>
</feature>
<keyword evidence="3" id="KW-1003">Cell membrane</keyword>
<evidence type="ECO:0000256" key="5">
    <source>
        <dbReference type="ARBA" id="ARBA00023136"/>
    </source>
</evidence>
<evidence type="ECO:0000313" key="10">
    <source>
        <dbReference type="EMBL" id="RUT09099.1"/>
    </source>
</evidence>
<evidence type="ECO:0000259" key="9">
    <source>
        <dbReference type="Pfam" id="PF25944"/>
    </source>
</evidence>
<dbReference type="InterPro" id="IPR058625">
    <property type="entry name" value="MdtA-like_BSH"/>
</dbReference>
<name>A0A3S1CRK1_9CYAN</name>
<dbReference type="SUPFAM" id="SSF111369">
    <property type="entry name" value="HlyD-like secretion proteins"/>
    <property type="match status" value="2"/>
</dbReference>
<proteinExistence type="inferred from homology"/>
<comment type="caution">
    <text evidence="10">The sequence shown here is derived from an EMBL/GenBank/DDBJ whole genome shotgun (WGS) entry which is preliminary data.</text>
</comment>
<dbReference type="AlphaFoldDB" id="A0A3S1CRK1"/>
<gene>
    <name evidence="10" type="ORF">DSM106972_011520</name>
</gene>
<evidence type="ECO:0000256" key="4">
    <source>
        <dbReference type="ARBA" id="ARBA00022519"/>
    </source>
</evidence>
<dbReference type="PANTHER" id="PTHR30469">
    <property type="entry name" value="MULTIDRUG RESISTANCE PROTEIN MDTA"/>
    <property type="match status" value="1"/>
</dbReference>
<dbReference type="EMBL" id="RSCL01000002">
    <property type="protein sequence ID" value="RUT09099.1"/>
    <property type="molecule type" value="Genomic_DNA"/>
</dbReference>
<feature type="domain" description="Multidrug resistance protein MdtA-like alpha-helical hairpin" evidence="7">
    <location>
        <begin position="166"/>
        <end position="233"/>
    </location>
</feature>
<sequence length="468" mass="50016">MTIAANPYIFGESLTGYMQNSKNLTKNLTKYYLCCAVILSSAIISGCGANKPSTNAAGGPPAALVKLQRVETSTVENSTEFVGTLEAKQRVSLKPQISGRIVQVTVAQGNFVKQGTPIIQLRPERSRASVDAAIASVNSQRGTLENAVAQVRANEAEIKQRTAEIKRYQADIVNRNSDVELANINYKRSEELAKAGAVARQNLDERRAQRNSAIAAREAAIQSLASAQSALQQAQSQWRGAVALVKQNESQLKRAQAETAVQVEDLSYNRVVAPVSGVVGDVPVRVGDLVNVGDSVTSIIQNDELDLRIPVPTNLSGQLRRGLAVALIDPNSGTQLSRGSINFIAPQVSSGDQAILTKARFPNNDQKLRDGQFVRARIIWSQGAGVKVPAVAVSRIGAQDFVFVAESETKNGKSQMVARQKPVKLGVMQGQDYQLVSGIQPGENLIVSGIQSLTNGAPIRPASQTASL</sequence>
<evidence type="ECO:0000259" key="8">
    <source>
        <dbReference type="Pfam" id="PF25917"/>
    </source>
</evidence>
<protein>
    <submittedName>
        <fullName evidence="10">Multidrug transporter</fullName>
    </submittedName>
</protein>
<dbReference type="Gene3D" id="2.40.30.170">
    <property type="match status" value="1"/>
</dbReference>
<evidence type="ECO:0000256" key="3">
    <source>
        <dbReference type="ARBA" id="ARBA00022475"/>
    </source>
</evidence>
<organism evidence="10 11">
    <name type="scientific">Dulcicalothrix desertica PCC 7102</name>
    <dbReference type="NCBI Taxonomy" id="232991"/>
    <lineage>
        <taxon>Bacteria</taxon>
        <taxon>Bacillati</taxon>
        <taxon>Cyanobacteriota</taxon>
        <taxon>Cyanophyceae</taxon>
        <taxon>Nostocales</taxon>
        <taxon>Calotrichaceae</taxon>
        <taxon>Dulcicalothrix</taxon>
    </lineage>
</organism>
<comment type="similarity">
    <text evidence="2">Belongs to the membrane fusion protein (MFP) (TC 8.A.1) family.</text>
</comment>
<keyword evidence="4" id="KW-0997">Cell inner membrane</keyword>
<dbReference type="PANTHER" id="PTHR30469:SF39">
    <property type="entry name" value="SLL0180 PROTEIN"/>
    <property type="match status" value="1"/>
</dbReference>
<dbReference type="Pfam" id="PF25944">
    <property type="entry name" value="Beta-barrel_RND"/>
    <property type="match status" value="1"/>
</dbReference>
<dbReference type="Gene3D" id="2.40.50.100">
    <property type="match status" value="2"/>
</dbReference>
<dbReference type="OrthoDB" id="5379451at2"/>
<dbReference type="GO" id="GO:1990281">
    <property type="term" value="C:efflux pump complex"/>
    <property type="evidence" value="ECO:0007669"/>
    <property type="project" value="TreeGrafter"/>
</dbReference>
<dbReference type="InterPro" id="IPR058626">
    <property type="entry name" value="MdtA-like_b-barrel"/>
</dbReference>
<dbReference type="Gene3D" id="2.40.420.20">
    <property type="match status" value="1"/>
</dbReference>
<dbReference type="Gene3D" id="1.10.287.470">
    <property type="entry name" value="Helix hairpin bin"/>
    <property type="match status" value="3"/>
</dbReference>
<reference evidence="10" key="1">
    <citation type="submission" date="2018-12" db="EMBL/GenBank/DDBJ databases">
        <authorList>
            <person name="Will S."/>
            <person name="Neumann-Schaal M."/>
            <person name="Henke P."/>
        </authorList>
    </citation>
    <scope>NUCLEOTIDE SEQUENCE</scope>
    <source>
        <strain evidence="10">PCC 7102</strain>
    </source>
</reference>
<evidence type="ECO:0000256" key="1">
    <source>
        <dbReference type="ARBA" id="ARBA00004236"/>
    </source>
</evidence>
<comment type="subcellular location">
    <subcellularLocation>
        <location evidence="1">Cell membrane</location>
    </subcellularLocation>
</comment>
<evidence type="ECO:0000259" key="7">
    <source>
        <dbReference type="Pfam" id="PF25876"/>
    </source>
</evidence>
<reference evidence="10" key="2">
    <citation type="journal article" date="2019" name="Genome Biol. Evol.">
        <title>Day and night: Metabolic profiles and evolutionary relationships of six axenic non-marine cyanobacteria.</title>
        <authorList>
            <person name="Will S.E."/>
            <person name="Henke P."/>
            <person name="Boedeker C."/>
            <person name="Huang S."/>
            <person name="Brinkmann H."/>
            <person name="Rohde M."/>
            <person name="Jarek M."/>
            <person name="Friedl T."/>
            <person name="Seufert S."/>
            <person name="Schumacher M."/>
            <person name="Overmann J."/>
            <person name="Neumann-Schaal M."/>
            <person name="Petersen J."/>
        </authorList>
    </citation>
    <scope>NUCLEOTIDE SEQUENCE [LARGE SCALE GENOMIC DNA]</scope>
    <source>
        <strain evidence="10">PCC 7102</strain>
    </source>
</reference>
<keyword evidence="11" id="KW-1185">Reference proteome</keyword>
<feature type="domain" description="Multidrug resistance protein MdtA-like beta-barrel" evidence="9">
    <location>
        <begin position="323"/>
        <end position="378"/>
    </location>
</feature>
<dbReference type="InterPro" id="IPR058624">
    <property type="entry name" value="MdtA-like_HH"/>
</dbReference>
<dbReference type="Proteomes" id="UP000271624">
    <property type="component" value="Unassembled WGS sequence"/>
</dbReference>
<dbReference type="RefSeq" id="WP_127079712.1">
    <property type="nucleotide sequence ID" value="NZ_RSCL01000002.1"/>
</dbReference>
<dbReference type="Pfam" id="PF25917">
    <property type="entry name" value="BSH_RND"/>
    <property type="match status" value="1"/>
</dbReference>
<dbReference type="InterPro" id="IPR006143">
    <property type="entry name" value="RND_pump_MFP"/>
</dbReference>
<evidence type="ECO:0000256" key="2">
    <source>
        <dbReference type="ARBA" id="ARBA00009477"/>
    </source>
</evidence>
<accession>A0A3S1CRK1</accession>
<evidence type="ECO:0000256" key="6">
    <source>
        <dbReference type="SAM" id="Coils"/>
    </source>
</evidence>
<keyword evidence="6" id="KW-0175">Coiled coil</keyword>
<feature type="domain" description="Multidrug resistance protein MdtA-like barrel-sandwich hybrid" evidence="8">
    <location>
        <begin position="90"/>
        <end position="299"/>
    </location>
</feature>
<dbReference type="GO" id="GO:0015562">
    <property type="term" value="F:efflux transmembrane transporter activity"/>
    <property type="evidence" value="ECO:0007669"/>
    <property type="project" value="TreeGrafter"/>
</dbReference>
<dbReference type="Pfam" id="PF25876">
    <property type="entry name" value="HH_MFP_RND"/>
    <property type="match status" value="1"/>
</dbReference>
<evidence type="ECO:0000313" key="11">
    <source>
        <dbReference type="Proteomes" id="UP000271624"/>
    </source>
</evidence>